<dbReference type="EMBL" id="JAGEMX010000006">
    <property type="protein sequence ID" value="MBO1831581.1"/>
    <property type="molecule type" value="Genomic_DNA"/>
</dbReference>
<evidence type="ECO:0000256" key="3">
    <source>
        <dbReference type="ARBA" id="ARBA00023163"/>
    </source>
</evidence>
<protein>
    <submittedName>
        <fullName evidence="8">Helix-turn-helix domain-containing protein</fullName>
    </submittedName>
    <submittedName>
        <fullName evidence="6">Helix-turn-helix transcriptional regulator</fullName>
    </submittedName>
</protein>
<dbReference type="AlphaFoldDB" id="A0A1E3FZB9"/>
<dbReference type="OrthoDB" id="1097442at2"/>
<dbReference type="EMBL" id="CP090640">
    <property type="protein sequence ID" value="WFN17881.1"/>
    <property type="molecule type" value="Genomic_DNA"/>
</dbReference>
<evidence type="ECO:0000313" key="6">
    <source>
        <dbReference type="EMBL" id="MBK1931556.1"/>
    </source>
</evidence>
<proteinExistence type="predicted"/>
<dbReference type="PROSITE" id="PS50943">
    <property type="entry name" value="HTH_CROC1"/>
    <property type="match status" value="1"/>
</dbReference>
<evidence type="ECO:0000256" key="2">
    <source>
        <dbReference type="ARBA" id="ARBA00023125"/>
    </source>
</evidence>
<evidence type="ECO:0000313" key="8">
    <source>
        <dbReference type="EMBL" id="WFN17881.1"/>
    </source>
</evidence>
<dbReference type="PANTHER" id="PTHR46797:SF23">
    <property type="entry name" value="HTH-TYPE TRANSCRIPTIONAL REGULATOR SUTR"/>
    <property type="match status" value="1"/>
</dbReference>
<keyword evidence="2" id="KW-0238">DNA-binding</keyword>
<dbReference type="InterPro" id="IPR050807">
    <property type="entry name" value="TransReg_Diox_bact_type"/>
</dbReference>
<keyword evidence="3" id="KW-0804">Transcription</keyword>
<keyword evidence="1" id="KW-0805">Transcription regulation</keyword>
<dbReference type="RefSeq" id="WP_046196282.1">
    <property type="nucleotide sequence ID" value="NZ_AP018358.1"/>
</dbReference>
<evidence type="ECO:0000256" key="1">
    <source>
        <dbReference type="ARBA" id="ARBA00023015"/>
    </source>
</evidence>
<dbReference type="Proteomes" id="UP000664048">
    <property type="component" value="Unassembled WGS sequence"/>
</dbReference>
<evidence type="ECO:0000313" key="11">
    <source>
        <dbReference type="Proteomes" id="UP001220209"/>
    </source>
</evidence>
<dbReference type="SUPFAM" id="SSF47413">
    <property type="entry name" value="lambda repressor-like DNA-binding domains"/>
    <property type="match status" value="1"/>
</dbReference>
<dbReference type="GeneID" id="93194279"/>
<dbReference type="InterPro" id="IPR010982">
    <property type="entry name" value="Lambda_DNA-bd_dom_sf"/>
</dbReference>
<dbReference type="InterPro" id="IPR001387">
    <property type="entry name" value="Cro/C1-type_HTH"/>
</dbReference>
<dbReference type="CDD" id="cd00093">
    <property type="entry name" value="HTH_XRE"/>
    <property type="match status" value="1"/>
</dbReference>
<evidence type="ECO:0000256" key="4">
    <source>
        <dbReference type="SAM" id="MobiDB-lite"/>
    </source>
</evidence>
<dbReference type="Gene3D" id="1.10.260.40">
    <property type="entry name" value="lambda repressor-like DNA-binding domains"/>
    <property type="match status" value="1"/>
</dbReference>
<dbReference type="SMART" id="SM00530">
    <property type="entry name" value="HTH_XRE"/>
    <property type="match status" value="1"/>
</dbReference>
<dbReference type="GO" id="GO:0003700">
    <property type="term" value="F:DNA-binding transcription factor activity"/>
    <property type="evidence" value="ECO:0007669"/>
    <property type="project" value="TreeGrafter"/>
</dbReference>
<evidence type="ECO:0000313" key="9">
    <source>
        <dbReference type="Proteomes" id="UP000611459"/>
    </source>
</evidence>
<accession>A0A1E3FZB9</accession>
<feature type="region of interest" description="Disordered" evidence="4">
    <location>
        <begin position="83"/>
        <end position="113"/>
    </location>
</feature>
<evidence type="ECO:0000259" key="5">
    <source>
        <dbReference type="PROSITE" id="PS50943"/>
    </source>
</evidence>
<keyword evidence="10" id="KW-1185">Reference proteome</keyword>
<reference evidence="8 11" key="3">
    <citation type="submission" date="2021-12" db="EMBL/GenBank/DDBJ databases">
        <title>Genomic and phenotypic characterization of three Burkholderia contaminans isolates recovered from different sources.</title>
        <authorList>
            <person name="Lopez De Volder A."/>
            <person name="Fan Y."/>
            <person name="Nunvar J."/>
            <person name="Herrera T."/>
            <person name="Timp W."/>
            <person name="Degrossi J."/>
        </authorList>
    </citation>
    <scope>NUCLEOTIDE SEQUENCE [LARGE SCALE GENOMIC DNA]</scope>
    <source>
        <strain evidence="8 11">LMG 23361</strain>
    </source>
</reference>
<reference evidence="6" key="1">
    <citation type="submission" date="2021-01" db="EMBL/GenBank/DDBJ databases">
        <title>Outbreak of Burkholderia contaminns endophthalmitis traced to a clinical ventilation system.</title>
        <authorList>
            <person name="Lipuma J."/>
            <person name="Spilker T."/>
            <person name="Kratholm J."/>
        </authorList>
    </citation>
    <scope>NUCLEOTIDE SEQUENCE</scope>
    <source>
        <strain evidence="6">HI4954</strain>
    </source>
</reference>
<dbReference type="GO" id="GO:0003677">
    <property type="term" value="F:DNA binding"/>
    <property type="evidence" value="ECO:0007669"/>
    <property type="project" value="UniProtKB-KW"/>
</dbReference>
<dbReference type="Pfam" id="PF01381">
    <property type="entry name" value="HTH_3"/>
    <property type="match status" value="1"/>
</dbReference>
<evidence type="ECO:0000313" key="10">
    <source>
        <dbReference type="Proteomes" id="UP000664048"/>
    </source>
</evidence>
<sequence>MLLSHMEDTTTPHQKAARLRLGANLKLLRGKLGISQEVLADRVGLHRNHVGQIERGLANVTLDTLVSLANALGVHESQLLLEPTERPVSIKTGRKKKTDAGGQTTGDRNKPKT</sequence>
<dbReference type="GO" id="GO:0005829">
    <property type="term" value="C:cytosol"/>
    <property type="evidence" value="ECO:0007669"/>
    <property type="project" value="TreeGrafter"/>
</dbReference>
<feature type="domain" description="HTH cro/C1-type" evidence="5">
    <location>
        <begin position="25"/>
        <end position="79"/>
    </location>
</feature>
<dbReference type="EMBL" id="JAENIB010000006">
    <property type="protein sequence ID" value="MBK1931556.1"/>
    <property type="molecule type" value="Genomic_DNA"/>
</dbReference>
<dbReference type="Proteomes" id="UP000611459">
    <property type="component" value="Unassembled WGS sequence"/>
</dbReference>
<name>A0A1E3FZB9_9BURK</name>
<evidence type="ECO:0000313" key="7">
    <source>
        <dbReference type="EMBL" id="MBO1831581.1"/>
    </source>
</evidence>
<organism evidence="6 9">
    <name type="scientific">Burkholderia contaminans</name>
    <dbReference type="NCBI Taxonomy" id="488447"/>
    <lineage>
        <taxon>Bacteria</taxon>
        <taxon>Pseudomonadati</taxon>
        <taxon>Pseudomonadota</taxon>
        <taxon>Betaproteobacteria</taxon>
        <taxon>Burkholderiales</taxon>
        <taxon>Burkholderiaceae</taxon>
        <taxon>Burkholderia</taxon>
        <taxon>Burkholderia cepacia complex</taxon>
    </lineage>
</organism>
<dbReference type="PANTHER" id="PTHR46797">
    <property type="entry name" value="HTH-TYPE TRANSCRIPTIONAL REGULATOR"/>
    <property type="match status" value="1"/>
</dbReference>
<gene>
    <name evidence="7" type="ORF">J4M89_19595</name>
    <name evidence="6" type="ORF">JIN94_16845</name>
    <name evidence="8" type="ORF">LXE91_02205</name>
</gene>
<dbReference type="Proteomes" id="UP001220209">
    <property type="component" value="Chromosome 1"/>
</dbReference>
<reference evidence="7 10" key="2">
    <citation type="submission" date="2021-03" db="EMBL/GenBank/DDBJ databases">
        <title>Clinical course, treatment and visual outcome of an outbreak of Burkholderia contaminans endophthalmitis following cataract surgery.</title>
        <authorList>
            <person name="Lind C."/>
            <person name="Olsen K."/>
            <person name="Angelsen N.K."/>
            <person name="Krefting E.A."/>
            <person name="Fossen K."/>
            <person name="Gravningen K."/>
            <person name="Depoorter E."/>
            <person name="Vandamme P."/>
            <person name="Bertelsen G."/>
        </authorList>
    </citation>
    <scope>NUCLEOTIDE SEQUENCE [LARGE SCALE GENOMIC DNA]</scope>
    <source>
        <strain evidence="7 10">51242556</strain>
    </source>
</reference>